<accession>A0ABT1QPQ8</accession>
<sequence>MFKTSTCPVLAGQGGYEMWPHRIGQLTLTDFRLIAGDSQEMLCD</sequence>
<dbReference type="EMBL" id="JANFQO010000004">
    <property type="protein sequence ID" value="MCQ4164278.1"/>
    <property type="molecule type" value="Genomic_DNA"/>
</dbReference>
<dbReference type="Proteomes" id="UP001165498">
    <property type="component" value="Unassembled WGS sequence"/>
</dbReference>
<protein>
    <submittedName>
        <fullName evidence="1">Uncharacterized protein</fullName>
    </submittedName>
</protein>
<keyword evidence="2" id="KW-1185">Reference proteome</keyword>
<evidence type="ECO:0000313" key="1">
    <source>
        <dbReference type="EMBL" id="MCQ4164278.1"/>
    </source>
</evidence>
<organism evidence="1 2">
    <name type="scientific">Tahibacter harae</name>
    <dbReference type="NCBI Taxonomy" id="2963937"/>
    <lineage>
        <taxon>Bacteria</taxon>
        <taxon>Pseudomonadati</taxon>
        <taxon>Pseudomonadota</taxon>
        <taxon>Gammaproteobacteria</taxon>
        <taxon>Lysobacterales</taxon>
        <taxon>Rhodanobacteraceae</taxon>
        <taxon>Tahibacter</taxon>
    </lineage>
</organism>
<evidence type="ECO:0000313" key="2">
    <source>
        <dbReference type="Proteomes" id="UP001165498"/>
    </source>
</evidence>
<dbReference type="RefSeq" id="WP_255912957.1">
    <property type="nucleotide sequence ID" value="NZ_JANFQO010000004.1"/>
</dbReference>
<proteinExistence type="predicted"/>
<gene>
    <name evidence="1" type="ORF">NM961_06090</name>
</gene>
<reference evidence="1" key="1">
    <citation type="submission" date="2022-07" db="EMBL/GenBank/DDBJ databases">
        <title>Tahibacter sp., a new gammaproteobacterium isolated from the silt sample collected at pig farm.</title>
        <authorList>
            <person name="Chen H."/>
        </authorList>
    </citation>
    <scope>NUCLEOTIDE SEQUENCE</scope>
    <source>
        <strain evidence="1">P2K</strain>
    </source>
</reference>
<comment type="caution">
    <text evidence="1">The sequence shown here is derived from an EMBL/GenBank/DDBJ whole genome shotgun (WGS) entry which is preliminary data.</text>
</comment>
<name>A0ABT1QPQ8_9GAMM</name>